<feature type="non-terminal residue" evidence="1">
    <location>
        <position position="147"/>
    </location>
</feature>
<sequence length="147" mass="16628">MDLQAPKDEQPRLCSCLSEWDYHQFFAEAVLAPPAGSGRNFEIFSGRKVFDVAKEPNLPYWLDLPKFVYYCRAKADASAEQIDERQVSVYAQLKGRITEESGVSIEKMVEYAFERLSPELTPEVKSEAKAVEVKAEQEKTAVSEEGN</sequence>
<proteinExistence type="predicted"/>
<comment type="caution">
    <text evidence="1">The sequence shown here is derived from an EMBL/GenBank/DDBJ whole genome shotgun (WGS) entry which is preliminary data.</text>
</comment>
<dbReference type="AlphaFoldDB" id="A0A9P8EMG2"/>
<dbReference type="OrthoDB" id="329835at2759"/>
<dbReference type="Proteomes" id="UP000779574">
    <property type="component" value="Unassembled WGS sequence"/>
</dbReference>
<name>A0A9P8EMG2_AURME</name>
<reference evidence="1" key="2">
    <citation type="submission" date="2021-08" db="EMBL/GenBank/DDBJ databases">
        <authorList>
            <person name="Gostincar C."/>
            <person name="Sun X."/>
            <person name="Song Z."/>
            <person name="Gunde-Cimerman N."/>
        </authorList>
    </citation>
    <scope>NUCLEOTIDE SEQUENCE</scope>
    <source>
        <strain evidence="1">EXF-9911</strain>
    </source>
</reference>
<evidence type="ECO:0000313" key="2">
    <source>
        <dbReference type="Proteomes" id="UP000779574"/>
    </source>
</evidence>
<protein>
    <submittedName>
        <fullName evidence="1">Uncharacterized protein</fullName>
    </submittedName>
</protein>
<organism evidence="1 2">
    <name type="scientific">Aureobasidium melanogenum</name>
    <name type="common">Aureobasidium pullulans var. melanogenum</name>
    <dbReference type="NCBI Taxonomy" id="46634"/>
    <lineage>
        <taxon>Eukaryota</taxon>
        <taxon>Fungi</taxon>
        <taxon>Dikarya</taxon>
        <taxon>Ascomycota</taxon>
        <taxon>Pezizomycotina</taxon>
        <taxon>Dothideomycetes</taxon>
        <taxon>Dothideomycetidae</taxon>
        <taxon>Dothideales</taxon>
        <taxon>Saccotheciaceae</taxon>
        <taxon>Aureobasidium</taxon>
    </lineage>
</organism>
<gene>
    <name evidence="1" type="ORF">KCU76_g5975</name>
</gene>
<accession>A0A9P8EMG2</accession>
<dbReference type="EMBL" id="JAHFXF010000194">
    <property type="protein sequence ID" value="KAG9693438.1"/>
    <property type="molecule type" value="Genomic_DNA"/>
</dbReference>
<reference evidence="1" key="1">
    <citation type="journal article" date="2021" name="J Fungi (Basel)">
        <title>Virulence traits and population genomics of the black yeast Aureobasidium melanogenum.</title>
        <authorList>
            <person name="Cernosa A."/>
            <person name="Sun X."/>
            <person name="Gostincar C."/>
            <person name="Fang C."/>
            <person name="Gunde-Cimerman N."/>
            <person name="Song Z."/>
        </authorList>
    </citation>
    <scope>NUCLEOTIDE SEQUENCE</scope>
    <source>
        <strain evidence="1">EXF-9911</strain>
    </source>
</reference>
<evidence type="ECO:0000313" key="1">
    <source>
        <dbReference type="EMBL" id="KAG9693438.1"/>
    </source>
</evidence>